<keyword evidence="8" id="KW-1133">Transmembrane helix</keyword>
<dbReference type="GO" id="GO:0005524">
    <property type="term" value="F:ATP binding"/>
    <property type="evidence" value="ECO:0007669"/>
    <property type="project" value="UniProtKB-UniRule"/>
</dbReference>
<gene>
    <name evidence="10" type="ORF">PROFUN_06024</name>
</gene>
<dbReference type="InterPro" id="IPR000719">
    <property type="entry name" value="Prot_kinase_dom"/>
</dbReference>
<evidence type="ECO:0000256" key="7">
    <source>
        <dbReference type="PROSITE-ProRule" id="PRU10141"/>
    </source>
</evidence>
<keyword evidence="8" id="KW-0812">Transmembrane</keyword>
<dbReference type="FunFam" id="3.30.200.20:FF:000180">
    <property type="entry name" value="serine/threonine-protein kinase STY46-like"/>
    <property type="match status" value="1"/>
</dbReference>
<evidence type="ECO:0000256" key="2">
    <source>
        <dbReference type="ARBA" id="ARBA00022679"/>
    </source>
</evidence>
<keyword evidence="5 7" id="KW-0067">ATP-binding</keyword>
<dbReference type="EMBL" id="MDYQ01000037">
    <property type="protein sequence ID" value="PRP85902.1"/>
    <property type="molecule type" value="Genomic_DNA"/>
</dbReference>
<dbReference type="Pfam" id="PF13242">
    <property type="entry name" value="Hydrolase_like"/>
    <property type="match status" value="1"/>
</dbReference>
<dbReference type="SUPFAM" id="SSF56784">
    <property type="entry name" value="HAD-like"/>
    <property type="match status" value="1"/>
</dbReference>
<dbReference type="PANTHER" id="PTHR24416:SF617">
    <property type="entry name" value="RET ONCOGENE, ISOFORM A"/>
    <property type="match status" value="1"/>
</dbReference>
<keyword evidence="4" id="KW-0418">Kinase</keyword>
<comment type="subcellular location">
    <subcellularLocation>
        <location evidence="1">Membrane</location>
        <topology evidence="1">Single-pass membrane protein</topology>
    </subcellularLocation>
</comment>
<comment type="caution">
    <text evidence="10">The sequence shown here is derived from an EMBL/GenBank/DDBJ whole genome shotgun (WGS) entry which is preliminary data.</text>
</comment>
<dbReference type="GO" id="GO:0007169">
    <property type="term" value="P:cell surface receptor protein tyrosine kinase signaling pathway"/>
    <property type="evidence" value="ECO:0007669"/>
    <property type="project" value="TreeGrafter"/>
</dbReference>
<evidence type="ECO:0000259" key="9">
    <source>
        <dbReference type="PROSITE" id="PS50011"/>
    </source>
</evidence>
<dbReference type="GO" id="GO:0004714">
    <property type="term" value="F:transmembrane receptor protein tyrosine kinase activity"/>
    <property type="evidence" value="ECO:0007669"/>
    <property type="project" value="UniProtKB-EC"/>
</dbReference>
<dbReference type="InterPro" id="IPR036412">
    <property type="entry name" value="HAD-like_sf"/>
</dbReference>
<dbReference type="AlphaFoldDB" id="A0A2P6NPM9"/>
<dbReference type="PROSITE" id="PS50011">
    <property type="entry name" value="PROTEIN_KINASE_DOM"/>
    <property type="match status" value="1"/>
</dbReference>
<proteinExistence type="predicted"/>
<dbReference type="STRING" id="1890364.A0A2P6NPM9"/>
<dbReference type="PROSITE" id="PS00107">
    <property type="entry name" value="PROTEIN_KINASE_ATP"/>
    <property type="match status" value="1"/>
</dbReference>
<dbReference type="PANTHER" id="PTHR24416">
    <property type="entry name" value="TYROSINE-PROTEIN KINASE RECEPTOR"/>
    <property type="match status" value="1"/>
</dbReference>
<evidence type="ECO:0000256" key="8">
    <source>
        <dbReference type="SAM" id="Phobius"/>
    </source>
</evidence>
<dbReference type="InterPro" id="IPR020635">
    <property type="entry name" value="Tyr_kinase_cat_dom"/>
</dbReference>
<evidence type="ECO:0000256" key="3">
    <source>
        <dbReference type="ARBA" id="ARBA00022741"/>
    </source>
</evidence>
<name>A0A2P6NPM9_9EUKA</name>
<feature type="binding site" evidence="7">
    <location>
        <position position="688"/>
    </location>
    <ligand>
        <name>ATP</name>
        <dbReference type="ChEBI" id="CHEBI:30616"/>
    </ligand>
</feature>
<protein>
    <submittedName>
        <fullName evidence="10">Putative haloacid dehalogenase-like hydrolase</fullName>
    </submittedName>
</protein>
<keyword evidence="2" id="KW-0808">Transferase</keyword>
<dbReference type="Pfam" id="PF07714">
    <property type="entry name" value="PK_Tyr_Ser-Thr"/>
    <property type="match status" value="1"/>
</dbReference>
<dbReference type="PROSITE" id="PS00109">
    <property type="entry name" value="PROTEIN_KINASE_TYR"/>
    <property type="match status" value="1"/>
</dbReference>
<evidence type="ECO:0000256" key="6">
    <source>
        <dbReference type="ARBA" id="ARBA00051243"/>
    </source>
</evidence>
<dbReference type="SUPFAM" id="SSF56112">
    <property type="entry name" value="Protein kinase-like (PK-like)"/>
    <property type="match status" value="1"/>
</dbReference>
<dbReference type="Proteomes" id="UP000241769">
    <property type="component" value="Unassembled WGS sequence"/>
</dbReference>
<organism evidence="10 11">
    <name type="scientific">Planoprotostelium fungivorum</name>
    <dbReference type="NCBI Taxonomy" id="1890364"/>
    <lineage>
        <taxon>Eukaryota</taxon>
        <taxon>Amoebozoa</taxon>
        <taxon>Evosea</taxon>
        <taxon>Variosea</taxon>
        <taxon>Cavosteliida</taxon>
        <taxon>Cavosteliaceae</taxon>
        <taxon>Planoprotostelium</taxon>
    </lineage>
</organism>
<feature type="transmembrane region" description="Helical" evidence="8">
    <location>
        <begin position="609"/>
        <end position="632"/>
    </location>
</feature>
<keyword evidence="8" id="KW-0472">Membrane</keyword>
<reference evidence="10 11" key="1">
    <citation type="journal article" date="2018" name="Genome Biol. Evol.">
        <title>Multiple Roots of Fruiting Body Formation in Amoebozoa.</title>
        <authorList>
            <person name="Hillmann F."/>
            <person name="Forbes G."/>
            <person name="Novohradska S."/>
            <person name="Ferling I."/>
            <person name="Riege K."/>
            <person name="Groth M."/>
            <person name="Westermann M."/>
            <person name="Marz M."/>
            <person name="Spaller T."/>
            <person name="Winckler T."/>
            <person name="Schaap P."/>
            <person name="Glockner G."/>
        </authorList>
    </citation>
    <scope>NUCLEOTIDE SEQUENCE [LARGE SCALE GENOMIC DNA]</scope>
    <source>
        <strain evidence="10 11">Jena</strain>
    </source>
</reference>
<dbReference type="InterPro" id="IPR023214">
    <property type="entry name" value="HAD_sf"/>
</dbReference>
<comment type="catalytic activity">
    <reaction evidence="6">
        <text>L-tyrosyl-[protein] + ATP = O-phospho-L-tyrosyl-[protein] + ADP + H(+)</text>
        <dbReference type="Rhea" id="RHEA:10596"/>
        <dbReference type="Rhea" id="RHEA-COMP:10136"/>
        <dbReference type="Rhea" id="RHEA-COMP:20101"/>
        <dbReference type="ChEBI" id="CHEBI:15378"/>
        <dbReference type="ChEBI" id="CHEBI:30616"/>
        <dbReference type="ChEBI" id="CHEBI:46858"/>
        <dbReference type="ChEBI" id="CHEBI:61978"/>
        <dbReference type="ChEBI" id="CHEBI:456216"/>
        <dbReference type="EC" id="2.7.10.1"/>
    </reaction>
</comment>
<accession>A0A2P6NPM9</accession>
<dbReference type="InterPro" id="IPR011009">
    <property type="entry name" value="Kinase-like_dom_sf"/>
</dbReference>
<keyword evidence="3 7" id="KW-0547">Nucleotide-binding</keyword>
<dbReference type="InterPro" id="IPR001245">
    <property type="entry name" value="Ser-Thr/Tyr_kinase_cat_dom"/>
</dbReference>
<dbReference type="InterPro" id="IPR017441">
    <property type="entry name" value="Protein_kinase_ATP_BS"/>
</dbReference>
<feature type="non-terminal residue" evidence="10">
    <location>
        <position position="1"/>
    </location>
</feature>
<dbReference type="SMART" id="SM00219">
    <property type="entry name" value="TyrKc"/>
    <property type="match status" value="1"/>
</dbReference>
<dbReference type="InterPro" id="IPR008266">
    <property type="entry name" value="Tyr_kinase_AS"/>
</dbReference>
<dbReference type="Gene3D" id="3.40.50.1000">
    <property type="entry name" value="HAD superfamily/HAD-like"/>
    <property type="match status" value="2"/>
</dbReference>
<evidence type="ECO:0000256" key="1">
    <source>
        <dbReference type="ARBA" id="ARBA00004167"/>
    </source>
</evidence>
<keyword evidence="10" id="KW-0378">Hydrolase</keyword>
<evidence type="ECO:0000313" key="11">
    <source>
        <dbReference type="Proteomes" id="UP000241769"/>
    </source>
</evidence>
<dbReference type="GO" id="GO:0005886">
    <property type="term" value="C:plasma membrane"/>
    <property type="evidence" value="ECO:0007669"/>
    <property type="project" value="TreeGrafter"/>
</dbReference>
<dbReference type="InterPro" id="IPR050122">
    <property type="entry name" value="RTK"/>
</dbReference>
<dbReference type="Gene3D" id="1.10.510.10">
    <property type="entry name" value="Transferase(Phosphotransferase) domain 1"/>
    <property type="match status" value="2"/>
</dbReference>
<evidence type="ECO:0000256" key="5">
    <source>
        <dbReference type="ARBA" id="ARBA00022840"/>
    </source>
</evidence>
<dbReference type="OrthoDB" id="4062651at2759"/>
<feature type="domain" description="Protein kinase" evidence="9">
    <location>
        <begin position="661"/>
        <end position="954"/>
    </location>
</feature>
<evidence type="ECO:0000313" key="10">
    <source>
        <dbReference type="EMBL" id="PRP85902.1"/>
    </source>
</evidence>
<dbReference type="InParanoid" id="A0A2P6NPM9"/>
<dbReference type="GO" id="GO:0043235">
    <property type="term" value="C:receptor complex"/>
    <property type="evidence" value="ECO:0007669"/>
    <property type="project" value="TreeGrafter"/>
</dbReference>
<sequence length="954" mass="104211">TPGASCFVIGAPALVSALHEQGCRVVDADDHVDYVVVGETRTYDMHTIEQAIRCIRAGARLIGTNKDIFDRVGPNLIPSTGTLVAPIEIVTGRKAYFIGKPNPLIMSYAMNSIGTGRSETVIIGDRMDTDIIAGLELGIDSVLVLSGVTTKEDLITFGYKPTVVLGGRSREGQAKRSRFGCCVEGGSESWGKRGHLKAARSRSKSDQRIVLKGGATSAHHDIAKMNTLLKCSHSTKHSVEVGSITNAPCAFNPNRPTSDDPTLRIYETAHEGAWGAVGHRYARMQLHLILCCLFLMAVADDEVTPPNGLNPNYCGYVTSKMHVTGDWLQDSPYNSTNWVGNTTALLTAQPQYGLLCLWSLNVTGLPLNRTFQWKVVARGDWTIGNWGCAPDGQVTSDAQNCIFNTSSSGDVTFNFQTSGTNSSYYHAATGLIPLSDAISDRSSLRGPNLEPVTDGWNDHPNCGHVDARFKATGDWANYLYHTGDWNASSSFGNMTAMLDSGVECLMSITLQGLPAFTTYSWKVVAGANWDYGNWGCTTSGTTTFEGANCVFTTGSTGTVTLNVVTSGDDTSYRLYTENPNSSTTSATSSSVVALGTFGTSSPPDAFPAWAIAVIVVVAVIVLSSIITVFLVVRKRRSSQKDLEDGYSHIVTNALRIDYEELKDSKVVGEGAFGVVSMAVWRKSQVAVKQMTSSNTITNKALQEFFSEVQIMQNLRPHPNVVLFMGVCVPPQPFCIVTEYCERGSLLTYLRSTDAIPEEEQFRLINGIALGMLHLHSEKVQYYTFYTTAPLTFFKIVHRDLAARNVLLSKHLEHKIGPVKWMSPVRSHTSQEYSIKSDVFSFGIVMWEIVHPKEEPWGDETLLNVAMEVVKGKRLMICDNCPPKLANLMRGDVILTLNNTHRCRLLGDINGNETGFLADLRSNGTPNAQYEPIARMPKKMLVSPSATNEITRVVF</sequence>
<dbReference type="GO" id="GO:0016787">
    <property type="term" value="F:hydrolase activity"/>
    <property type="evidence" value="ECO:0007669"/>
    <property type="project" value="UniProtKB-KW"/>
</dbReference>
<evidence type="ECO:0000256" key="4">
    <source>
        <dbReference type="ARBA" id="ARBA00022777"/>
    </source>
</evidence>
<keyword evidence="11" id="KW-1185">Reference proteome</keyword>